<feature type="region of interest" description="Disordered" evidence="2">
    <location>
        <begin position="1"/>
        <end position="21"/>
    </location>
</feature>
<proteinExistence type="predicted"/>
<protein>
    <submittedName>
        <fullName evidence="3">Uncharacterized protein</fullName>
    </submittedName>
</protein>
<accession>A0AAV0UA48</accession>
<dbReference type="EMBL" id="CANTFK010000943">
    <property type="protein sequence ID" value="CAI5733790.1"/>
    <property type="molecule type" value="Genomic_DNA"/>
</dbReference>
<dbReference type="InterPro" id="IPR028118">
    <property type="entry name" value="Chibby_fam"/>
</dbReference>
<dbReference type="AlphaFoldDB" id="A0AAV0UA48"/>
<evidence type="ECO:0000256" key="1">
    <source>
        <dbReference type="SAM" id="Coils"/>
    </source>
</evidence>
<sequence>MSMASPMMTAMNMANRSPRPLEKETNGMAEEIPIQLTLGDMTLSLGAAGHWELDSHTTFKQTEERMQVLEKRNATLEDENIALRDKCTRMMEECNMEKFKCQLLVEMLAVSSLDEERMRMQAEQEKARAISLKTDIVALIEQARIKGFDLRKLNATESLEGAP</sequence>
<feature type="coiled-coil region" evidence="1">
    <location>
        <begin position="59"/>
        <end position="93"/>
    </location>
</feature>
<keyword evidence="1" id="KW-0175">Coiled coil</keyword>
<evidence type="ECO:0000256" key="2">
    <source>
        <dbReference type="SAM" id="MobiDB-lite"/>
    </source>
</evidence>
<dbReference type="Pfam" id="PF14645">
    <property type="entry name" value="Chibby"/>
    <property type="match status" value="1"/>
</dbReference>
<organism evidence="3 4">
    <name type="scientific">Peronospora farinosa</name>
    <dbReference type="NCBI Taxonomy" id="134698"/>
    <lineage>
        <taxon>Eukaryota</taxon>
        <taxon>Sar</taxon>
        <taxon>Stramenopiles</taxon>
        <taxon>Oomycota</taxon>
        <taxon>Peronosporomycetes</taxon>
        <taxon>Peronosporales</taxon>
        <taxon>Peronosporaceae</taxon>
        <taxon>Peronospora</taxon>
    </lineage>
</organism>
<name>A0AAV0UA48_9STRA</name>
<comment type="caution">
    <text evidence="3">The sequence shown here is derived from an EMBL/GenBank/DDBJ whole genome shotgun (WGS) entry which is preliminary data.</text>
</comment>
<evidence type="ECO:0000313" key="3">
    <source>
        <dbReference type="EMBL" id="CAI5733790.1"/>
    </source>
</evidence>
<gene>
    <name evidence="3" type="ORF">PFR002_LOCUS7293</name>
</gene>
<evidence type="ECO:0000313" key="4">
    <source>
        <dbReference type="Proteomes" id="UP001159659"/>
    </source>
</evidence>
<reference evidence="3" key="1">
    <citation type="submission" date="2022-12" db="EMBL/GenBank/DDBJ databases">
        <authorList>
            <person name="Webb A."/>
        </authorList>
    </citation>
    <scope>NUCLEOTIDE SEQUENCE</scope>
    <source>
        <strain evidence="3">Pf2</strain>
    </source>
</reference>
<dbReference type="Proteomes" id="UP001159659">
    <property type="component" value="Unassembled WGS sequence"/>
</dbReference>